<feature type="disulfide bond" evidence="5">
    <location>
        <begin position="185"/>
        <end position="212"/>
    </location>
</feature>
<evidence type="ECO:0000256" key="5">
    <source>
        <dbReference type="PROSITE-ProRule" id="PRU00302"/>
    </source>
</evidence>
<feature type="domain" description="Sushi" evidence="9">
    <location>
        <begin position="94"/>
        <end position="157"/>
    </location>
</feature>
<dbReference type="Pfam" id="PF00084">
    <property type="entry name" value="Sushi"/>
    <property type="match status" value="6"/>
</dbReference>
<keyword evidence="1 5" id="KW-0768">Sushi</keyword>
<keyword evidence="4" id="KW-0325">Glycoprotein</keyword>
<keyword evidence="3 5" id="KW-1015">Disulfide bond</keyword>
<dbReference type="InParanoid" id="A0A6P8I5L7"/>
<organism evidence="10 11">
    <name type="scientific">Actinia tenebrosa</name>
    <name type="common">Australian red waratah sea anemone</name>
    <dbReference type="NCBI Taxonomy" id="6105"/>
    <lineage>
        <taxon>Eukaryota</taxon>
        <taxon>Metazoa</taxon>
        <taxon>Cnidaria</taxon>
        <taxon>Anthozoa</taxon>
        <taxon>Hexacorallia</taxon>
        <taxon>Actiniaria</taxon>
        <taxon>Actiniidae</taxon>
        <taxon>Actinia</taxon>
    </lineage>
</organism>
<proteinExistence type="predicted"/>
<feature type="disulfide bond" evidence="5">
    <location>
        <begin position="279"/>
        <end position="322"/>
    </location>
</feature>
<feature type="compositionally biased region" description="Polar residues" evidence="6">
    <location>
        <begin position="672"/>
        <end position="683"/>
    </location>
</feature>
<feature type="disulfide bond" evidence="5">
    <location>
        <begin position="128"/>
        <end position="155"/>
    </location>
</feature>
<dbReference type="OrthoDB" id="5804959at2759"/>
<comment type="caution">
    <text evidence="5">Lacks conserved residue(s) required for the propagation of feature annotation.</text>
</comment>
<reference evidence="11" key="1">
    <citation type="submission" date="2025-08" db="UniProtKB">
        <authorList>
            <consortium name="RefSeq"/>
        </authorList>
    </citation>
    <scope>IDENTIFICATION</scope>
    <source>
        <tissue evidence="11">Tentacle</tissue>
    </source>
</reference>
<dbReference type="Gene3D" id="2.10.70.10">
    <property type="entry name" value="Complement Module, domain 1"/>
    <property type="match status" value="6"/>
</dbReference>
<keyword evidence="7" id="KW-1133">Transmembrane helix</keyword>
<keyword evidence="2" id="KW-0677">Repeat</keyword>
<evidence type="ECO:0000256" key="4">
    <source>
        <dbReference type="ARBA" id="ARBA00023180"/>
    </source>
</evidence>
<dbReference type="SMART" id="SM00032">
    <property type="entry name" value="CCP"/>
    <property type="match status" value="6"/>
</dbReference>
<feature type="disulfide bond" evidence="5">
    <location>
        <begin position="247"/>
        <end position="274"/>
    </location>
</feature>
<dbReference type="SUPFAM" id="SSF57535">
    <property type="entry name" value="Complement control module/SCR domain"/>
    <property type="match status" value="6"/>
</dbReference>
<keyword evidence="7" id="KW-0472">Membrane</keyword>
<feature type="domain" description="Sushi" evidence="9">
    <location>
        <begin position="277"/>
        <end position="338"/>
    </location>
</feature>
<dbReference type="Proteomes" id="UP000515163">
    <property type="component" value="Unplaced"/>
</dbReference>
<dbReference type="InterPro" id="IPR050350">
    <property type="entry name" value="Compl-Cell_Adhes-Reg"/>
</dbReference>
<dbReference type="PANTHER" id="PTHR19325:SF575">
    <property type="entry name" value="LOCOMOTION-RELATED PROTEIN HIKARU GENKI"/>
    <property type="match status" value="1"/>
</dbReference>
<evidence type="ECO:0000256" key="6">
    <source>
        <dbReference type="SAM" id="MobiDB-lite"/>
    </source>
</evidence>
<gene>
    <name evidence="11" type="primary">LOC116296394</name>
</gene>
<keyword evidence="10" id="KW-1185">Reference proteome</keyword>
<evidence type="ECO:0000256" key="1">
    <source>
        <dbReference type="ARBA" id="ARBA00022659"/>
    </source>
</evidence>
<feature type="signal peptide" evidence="8">
    <location>
        <begin position="1"/>
        <end position="25"/>
    </location>
</feature>
<dbReference type="AlphaFoldDB" id="A0A6P8I5L7"/>
<feature type="transmembrane region" description="Helical" evidence="7">
    <location>
        <begin position="471"/>
        <end position="495"/>
    </location>
</feature>
<dbReference type="GeneID" id="116296394"/>
<dbReference type="InterPro" id="IPR000436">
    <property type="entry name" value="Sushi_SCR_CCP_dom"/>
</dbReference>
<dbReference type="InterPro" id="IPR035976">
    <property type="entry name" value="Sushi/SCR/CCP_sf"/>
</dbReference>
<evidence type="ECO:0000259" key="9">
    <source>
        <dbReference type="PROSITE" id="PS50923"/>
    </source>
</evidence>
<sequence>MLFTKEKVLVLMVFVFALFKPKTDASTCSTLSIKLPLKARHVGSSTWFGAGDVLKFHCESSGATKPYYKLKGVIKIECQKDGTWSSKIPICAASACPAVGPSVPNAQLLTTIIPGGTNNFGNRINYRCNLGFKLGSSSSNKICQKNGYWEGNVTCVGIVCPLPSINYGNVTYSSLGYGSVANYTCDKGYAVNGQPIRICDKSGHWSGNTPLCLRLCPQLSAPTNGYIKNLVDYLASREVGATIRFVCNPNYRMRGNKFRTCEANGRWSGQQPKCVINTCGSPGPFSNGVMTSSLPNYIIGTVVNFSCHSGYKLIGDVSRRTCMHDGHWTGIQNPTCKILFCEEPGNIFYGSHDKHSDKYSYGSSVSYSCDSRYYLWGNATLTCQAVSSGLTYWSGSIPSCLTLPRFEEKCVRLKGKFKVEHGRPICLFPDGSSSTPLTPPVTFTKHSPLKSSTTATHLKGERKADRELDTLTIVTASAGSTLGALVILLSVMVFVRRFHRSRRFRNHSIRSRFYSDDDHVTLIATCREDVHFALPSYDEAMSQVQRDPPPFETVVQSNGVGPTNNNSPVLPITGVASNPEGRDDRDNPSAHAQNENSADQHINIVNNPMNENSSEGTSLLSQVANQGETPSEQPQESFVMNTLSSEESLVESDPTSSREGLNLSVSEDEQSINESQPLIISNT</sequence>
<dbReference type="PANTHER" id="PTHR19325">
    <property type="entry name" value="COMPLEMENT COMPONENT-RELATED SUSHI DOMAIN-CONTAINING"/>
    <property type="match status" value="1"/>
</dbReference>
<feature type="compositionally biased region" description="Polar residues" evidence="6">
    <location>
        <begin position="554"/>
        <end position="568"/>
    </location>
</feature>
<evidence type="ECO:0000256" key="3">
    <source>
        <dbReference type="ARBA" id="ARBA00023157"/>
    </source>
</evidence>
<keyword evidence="7" id="KW-0812">Transmembrane</keyword>
<keyword evidence="8" id="KW-0732">Signal</keyword>
<feature type="domain" description="Sushi" evidence="9">
    <location>
        <begin position="158"/>
        <end position="214"/>
    </location>
</feature>
<feature type="domain" description="Sushi" evidence="9">
    <location>
        <begin position="217"/>
        <end position="276"/>
    </location>
</feature>
<feature type="region of interest" description="Disordered" evidence="6">
    <location>
        <begin position="543"/>
        <end position="683"/>
    </location>
</feature>
<evidence type="ECO:0000256" key="7">
    <source>
        <dbReference type="SAM" id="Phobius"/>
    </source>
</evidence>
<name>A0A6P8I5L7_ACTTE</name>
<evidence type="ECO:0000256" key="8">
    <source>
        <dbReference type="SAM" id="SignalP"/>
    </source>
</evidence>
<protein>
    <submittedName>
        <fullName evidence="11">CUB and sushi domain-containing protein 3-like isoform X1</fullName>
    </submittedName>
</protein>
<feature type="chain" id="PRO_5027695551" evidence="8">
    <location>
        <begin position="26"/>
        <end position="683"/>
    </location>
</feature>
<accession>A0A6P8I5L7</accession>
<evidence type="ECO:0000256" key="2">
    <source>
        <dbReference type="ARBA" id="ARBA00022737"/>
    </source>
</evidence>
<evidence type="ECO:0000313" key="11">
    <source>
        <dbReference type="RefSeq" id="XP_031560272.1"/>
    </source>
</evidence>
<feature type="domain" description="Sushi" evidence="9">
    <location>
        <begin position="26"/>
        <end position="93"/>
    </location>
</feature>
<feature type="compositionally biased region" description="Polar residues" evidence="6">
    <location>
        <begin position="590"/>
        <end position="665"/>
    </location>
</feature>
<dbReference type="KEGG" id="aten:116296394"/>
<feature type="domain" description="Sushi" evidence="9">
    <location>
        <begin position="339"/>
        <end position="402"/>
    </location>
</feature>
<dbReference type="CDD" id="cd00033">
    <property type="entry name" value="CCP"/>
    <property type="match status" value="5"/>
</dbReference>
<dbReference type="RefSeq" id="XP_031560272.1">
    <property type="nucleotide sequence ID" value="XM_031704412.1"/>
</dbReference>
<evidence type="ECO:0000313" key="10">
    <source>
        <dbReference type="Proteomes" id="UP000515163"/>
    </source>
</evidence>
<dbReference type="PROSITE" id="PS50923">
    <property type="entry name" value="SUSHI"/>
    <property type="match status" value="6"/>
</dbReference>